<feature type="non-terminal residue" evidence="1">
    <location>
        <position position="1"/>
    </location>
</feature>
<comment type="caution">
    <text evidence="1">The sequence shown here is derived from an EMBL/GenBank/DDBJ whole genome shotgun (WGS) entry which is preliminary data.</text>
</comment>
<protein>
    <submittedName>
        <fullName evidence="1">Uncharacterized protein</fullName>
    </submittedName>
</protein>
<name>X1F0E5_9ZZZZ</name>
<evidence type="ECO:0000313" key="1">
    <source>
        <dbReference type="EMBL" id="GAH22874.1"/>
    </source>
</evidence>
<accession>X1F0E5</accession>
<gene>
    <name evidence="1" type="ORF">S01H4_67418</name>
</gene>
<organism evidence="1">
    <name type="scientific">marine sediment metagenome</name>
    <dbReference type="NCBI Taxonomy" id="412755"/>
    <lineage>
        <taxon>unclassified sequences</taxon>
        <taxon>metagenomes</taxon>
        <taxon>ecological metagenomes</taxon>
    </lineage>
</organism>
<reference evidence="1" key="1">
    <citation type="journal article" date="2014" name="Front. Microbiol.">
        <title>High frequency of phylogenetically diverse reductive dehalogenase-homologous genes in deep subseafloor sedimentary metagenomes.</title>
        <authorList>
            <person name="Kawai M."/>
            <person name="Futagami T."/>
            <person name="Toyoda A."/>
            <person name="Takaki Y."/>
            <person name="Nishi S."/>
            <person name="Hori S."/>
            <person name="Arai W."/>
            <person name="Tsubouchi T."/>
            <person name="Morono Y."/>
            <person name="Uchiyama I."/>
            <person name="Ito T."/>
            <person name="Fujiyama A."/>
            <person name="Inagaki F."/>
            <person name="Takami H."/>
        </authorList>
    </citation>
    <scope>NUCLEOTIDE SEQUENCE</scope>
    <source>
        <strain evidence="1">Expedition CK06-06</strain>
    </source>
</reference>
<feature type="non-terminal residue" evidence="1">
    <location>
        <position position="33"/>
    </location>
</feature>
<dbReference type="AlphaFoldDB" id="X1F0E5"/>
<sequence>RTAGTQTGANLRVVLRAFKELMKLYGQIRKETA</sequence>
<dbReference type="EMBL" id="BART01042404">
    <property type="protein sequence ID" value="GAH22874.1"/>
    <property type="molecule type" value="Genomic_DNA"/>
</dbReference>
<proteinExistence type="predicted"/>